<accession>A0A1H1MMK4</accession>
<proteinExistence type="predicted"/>
<dbReference type="Pfam" id="PF13474">
    <property type="entry name" value="SnoaL_3"/>
    <property type="match status" value="1"/>
</dbReference>
<gene>
    <name evidence="2" type="ORF">SAMN04489717_0891</name>
</gene>
<keyword evidence="3" id="KW-1185">Reference proteome</keyword>
<sequence length="139" mass="15570">MSSVSTPALEAELREFFERFDTSGADAFHEQFLSLDPAKATVVTRDQLRAVLPRRAQMFSSVGATGTRLRDLHARSLDDHHTLVETYWDVELADEDAEPLTLHATYLLRRADEGWRVVVYLNHQDIGSVLANRTAASSA</sequence>
<dbReference type="AlphaFoldDB" id="A0A1H1MMK4"/>
<organism evidence="2 3">
    <name type="scientific">Actinopolymorpha singaporensis</name>
    <dbReference type="NCBI Taxonomy" id="117157"/>
    <lineage>
        <taxon>Bacteria</taxon>
        <taxon>Bacillati</taxon>
        <taxon>Actinomycetota</taxon>
        <taxon>Actinomycetes</taxon>
        <taxon>Propionibacteriales</taxon>
        <taxon>Actinopolymorphaceae</taxon>
        <taxon>Actinopolymorpha</taxon>
    </lineage>
</organism>
<dbReference type="SUPFAM" id="SSF54427">
    <property type="entry name" value="NTF2-like"/>
    <property type="match status" value="1"/>
</dbReference>
<dbReference type="Gene3D" id="3.10.450.50">
    <property type="match status" value="1"/>
</dbReference>
<feature type="domain" description="SnoaL-like" evidence="1">
    <location>
        <begin position="44"/>
        <end position="119"/>
    </location>
</feature>
<dbReference type="EMBL" id="LT629732">
    <property type="protein sequence ID" value="SDR88024.1"/>
    <property type="molecule type" value="Genomic_DNA"/>
</dbReference>
<evidence type="ECO:0000259" key="1">
    <source>
        <dbReference type="Pfam" id="PF13474"/>
    </source>
</evidence>
<dbReference type="Proteomes" id="UP000198983">
    <property type="component" value="Chromosome I"/>
</dbReference>
<dbReference type="InterPro" id="IPR037401">
    <property type="entry name" value="SnoaL-like"/>
</dbReference>
<reference evidence="2 3" key="1">
    <citation type="submission" date="2016-10" db="EMBL/GenBank/DDBJ databases">
        <authorList>
            <person name="de Groot N.N."/>
        </authorList>
    </citation>
    <scope>NUCLEOTIDE SEQUENCE [LARGE SCALE GENOMIC DNA]</scope>
    <source>
        <strain evidence="2 3">DSM 22024</strain>
    </source>
</reference>
<dbReference type="InterPro" id="IPR032710">
    <property type="entry name" value="NTF2-like_dom_sf"/>
</dbReference>
<evidence type="ECO:0000313" key="3">
    <source>
        <dbReference type="Proteomes" id="UP000198983"/>
    </source>
</evidence>
<protein>
    <submittedName>
        <fullName evidence="2">SnoaL-like domain-containing protein</fullName>
    </submittedName>
</protein>
<name>A0A1H1MMK4_9ACTN</name>
<evidence type="ECO:0000313" key="2">
    <source>
        <dbReference type="EMBL" id="SDR88024.1"/>
    </source>
</evidence>